<evidence type="ECO:0000256" key="3">
    <source>
        <dbReference type="PIRSR" id="PIRSR613078-2"/>
    </source>
</evidence>
<dbReference type="Gene3D" id="3.40.50.1240">
    <property type="entry name" value="Phosphoglycerate mutase-like"/>
    <property type="match status" value="1"/>
</dbReference>
<evidence type="ECO:0000313" key="5">
    <source>
        <dbReference type="Proteomes" id="UP000054485"/>
    </source>
</evidence>
<dbReference type="InterPro" id="IPR001345">
    <property type="entry name" value="PG/BPGM_mutase_AS"/>
</dbReference>
<dbReference type="GO" id="GO:0005829">
    <property type="term" value="C:cytosol"/>
    <property type="evidence" value="ECO:0007669"/>
    <property type="project" value="TreeGrafter"/>
</dbReference>
<dbReference type="InterPro" id="IPR029033">
    <property type="entry name" value="His_PPase_superfam"/>
</dbReference>
<dbReference type="Proteomes" id="UP000054485">
    <property type="component" value="Unassembled WGS sequence"/>
</dbReference>
<feature type="binding site" evidence="3">
    <location>
        <position position="61"/>
    </location>
    <ligand>
        <name>substrate</name>
    </ligand>
</feature>
<evidence type="ECO:0008006" key="6">
    <source>
        <dbReference type="Google" id="ProtNLM"/>
    </source>
</evidence>
<sequence>MPVIARLYVIRHGETEWNRARIIQGQADSQLNDLGETQAAMTGEALKAIHFDKAFTSDLSRASKTAEIILQHHADVLLVKDQALRERFMGKLQGTKGPANPSEPSLESGEAMLERSVGWYNREIVPYISSLADNPDGRCRNILVTSHGWLISSFFKSMVATGVLECTDDLLRASPRLPNASLSVVEYSTIGSGSEQKIGSTVVQYGDASHLTGTQILRDNADMDALRS</sequence>
<proteinExistence type="predicted"/>
<dbReference type="PANTHER" id="PTHR46517">
    <property type="entry name" value="FRUCTOSE-2,6-BISPHOSPHATASE TIGAR"/>
    <property type="match status" value="1"/>
</dbReference>
<feature type="binding site" evidence="3">
    <location>
        <begin position="11"/>
        <end position="18"/>
    </location>
    <ligand>
        <name>substrate</name>
    </ligand>
</feature>
<dbReference type="PROSITE" id="PS00175">
    <property type="entry name" value="PG_MUTASE"/>
    <property type="match status" value="1"/>
</dbReference>
<dbReference type="HOGENOM" id="CLU_033323_9_2_1"/>
<dbReference type="FunCoup" id="A0A0D0A5L0">
    <property type="interactions" value="313"/>
</dbReference>
<keyword evidence="1" id="KW-0378">Hydrolase</keyword>
<dbReference type="STRING" id="930992.A0A0D0A5L0"/>
<reference evidence="4 5" key="1">
    <citation type="submission" date="2014-04" db="EMBL/GenBank/DDBJ databases">
        <authorList>
            <consortium name="DOE Joint Genome Institute"/>
            <person name="Kuo A."/>
            <person name="Ruytinx J."/>
            <person name="Rineau F."/>
            <person name="Colpaert J."/>
            <person name="Kohler A."/>
            <person name="Nagy L.G."/>
            <person name="Floudas D."/>
            <person name="Copeland A."/>
            <person name="Barry K.W."/>
            <person name="Cichocki N."/>
            <person name="Veneault-Fourrey C."/>
            <person name="LaButti K."/>
            <person name="Lindquist E.A."/>
            <person name="Lipzen A."/>
            <person name="Lundell T."/>
            <person name="Morin E."/>
            <person name="Murat C."/>
            <person name="Sun H."/>
            <person name="Tunlid A."/>
            <person name="Henrissat B."/>
            <person name="Grigoriev I.V."/>
            <person name="Hibbett D.S."/>
            <person name="Martin F."/>
            <person name="Nordberg H.P."/>
            <person name="Cantor M.N."/>
            <person name="Hua S.X."/>
        </authorList>
    </citation>
    <scope>NUCLEOTIDE SEQUENCE [LARGE SCALE GENOMIC DNA]</scope>
    <source>
        <strain evidence="4 5">UH-Slu-Lm8-n1</strain>
    </source>
</reference>
<dbReference type="GO" id="GO:0045820">
    <property type="term" value="P:negative regulation of glycolytic process"/>
    <property type="evidence" value="ECO:0007669"/>
    <property type="project" value="TreeGrafter"/>
</dbReference>
<organism evidence="4 5">
    <name type="scientific">Suillus luteus UH-Slu-Lm8-n1</name>
    <dbReference type="NCBI Taxonomy" id="930992"/>
    <lineage>
        <taxon>Eukaryota</taxon>
        <taxon>Fungi</taxon>
        <taxon>Dikarya</taxon>
        <taxon>Basidiomycota</taxon>
        <taxon>Agaricomycotina</taxon>
        <taxon>Agaricomycetes</taxon>
        <taxon>Agaricomycetidae</taxon>
        <taxon>Boletales</taxon>
        <taxon>Suillineae</taxon>
        <taxon>Suillaceae</taxon>
        <taxon>Suillus</taxon>
    </lineage>
</organism>
<protein>
    <recommendedName>
        <fullName evidence="6">Phosphoglycerate mutase (2,3-diphosphoglycerate-dependent)</fullName>
    </recommendedName>
</protein>
<dbReference type="EMBL" id="KN835173">
    <property type="protein sequence ID" value="KIK45405.1"/>
    <property type="molecule type" value="Genomic_DNA"/>
</dbReference>
<evidence type="ECO:0000313" key="4">
    <source>
        <dbReference type="EMBL" id="KIK45405.1"/>
    </source>
</evidence>
<dbReference type="CDD" id="cd07067">
    <property type="entry name" value="HP_PGM_like"/>
    <property type="match status" value="1"/>
</dbReference>
<keyword evidence="5" id="KW-1185">Reference proteome</keyword>
<dbReference type="SMART" id="SM00855">
    <property type="entry name" value="PGAM"/>
    <property type="match status" value="1"/>
</dbReference>
<dbReference type="GO" id="GO:0004331">
    <property type="term" value="F:fructose-2,6-bisphosphate 2-phosphatase activity"/>
    <property type="evidence" value="ECO:0007669"/>
    <property type="project" value="TreeGrafter"/>
</dbReference>
<dbReference type="InParanoid" id="A0A0D0A5L0"/>
<feature type="active site" description="Tele-phosphohistidine intermediate" evidence="2">
    <location>
        <position position="12"/>
    </location>
</feature>
<dbReference type="SUPFAM" id="SSF53254">
    <property type="entry name" value="Phosphoglycerate mutase-like"/>
    <property type="match status" value="1"/>
</dbReference>
<evidence type="ECO:0000256" key="2">
    <source>
        <dbReference type="PIRSR" id="PIRSR613078-1"/>
    </source>
</evidence>
<feature type="active site" description="Proton donor/acceptor" evidence="2">
    <location>
        <position position="86"/>
    </location>
</feature>
<reference evidence="5" key="2">
    <citation type="submission" date="2015-01" db="EMBL/GenBank/DDBJ databases">
        <title>Evolutionary Origins and Diversification of the Mycorrhizal Mutualists.</title>
        <authorList>
            <consortium name="DOE Joint Genome Institute"/>
            <consortium name="Mycorrhizal Genomics Consortium"/>
            <person name="Kohler A."/>
            <person name="Kuo A."/>
            <person name="Nagy L.G."/>
            <person name="Floudas D."/>
            <person name="Copeland A."/>
            <person name="Barry K.W."/>
            <person name="Cichocki N."/>
            <person name="Veneault-Fourrey C."/>
            <person name="LaButti K."/>
            <person name="Lindquist E.A."/>
            <person name="Lipzen A."/>
            <person name="Lundell T."/>
            <person name="Morin E."/>
            <person name="Murat C."/>
            <person name="Riley R."/>
            <person name="Ohm R."/>
            <person name="Sun H."/>
            <person name="Tunlid A."/>
            <person name="Henrissat B."/>
            <person name="Grigoriev I.V."/>
            <person name="Hibbett D.S."/>
            <person name="Martin F."/>
        </authorList>
    </citation>
    <scope>NUCLEOTIDE SEQUENCE [LARGE SCALE GENOMIC DNA]</scope>
    <source>
        <strain evidence="5">UH-Slu-Lm8-n1</strain>
    </source>
</reference>
<accession>A0A0D0A5L0</accession>
<dbReference type="AlphaFoldDB" id="A0A0D0A5L0"/>
<evidence type="ECO:0000256" key="1">
    <source>
        <dbReference type="ARBA" id="ARBA00022801"/>
    </source>
</evidence>
<dbReference type="Pfam" id="PF00300">
    <property type="entry name" value="His_Phos_1"/>
    <property type="match status" value="1"/>
</dbReference>
<dbReference type="GO" id="GO:0043456">
    <property type="term" value="P:regulation of pentose-phosphate shunt"/>
    <property type="evidence" value="ECO:0007669"/>
    <property type="project" value="TreeGrafter"/>
</dbReference>
<dbReference type="InterPro" id="IPR051695">
    <property type="entry name" value="Phosphoglycerate_Mutase"/>
</dbReference>
<gene>
    <name evidence="4" type="ORF">CY34DRAFT_801608</name>
</gene>
<dbReference type="InterPro" id="IPR013078">
    <property type="entry name" value="His_Pase_superF_clade-1"/>
</dbReference>
<dbReference type="PANTHER" id="PTHR46517:SF1">
    <property type="entry name" value="FRUCTOSE-2,6-BISPHOSPHATASE TIGAR"/>
    <property type="match status" value="1"/>
</dbReference>
<dbReference type="OrthoDB" id="354304at2759"/>
<name>A0A0D0A5L0_9AGAM</name>